<protein>
    <submittedName>
        <fullName evidence="2">Uncharacterized protein</fullName>
    </submittedName>
</protein>
<reference evidence="2 3" key="1">
    <citation type="submission" date="2017-06" db="EMBL/GenBank/DDBJ databases">
        <title>Comparative genomic analysis of Ambrosia Fusariam Clade fungi.</title>
        <authorList>
            <person name="Stajich J.E."/>
            <person name="Carrillo J."/>
            <person name="Kijimoto T."/>
            <person name="Eskalen A."/>
            <person name="O'Donnell K."/>
            <person name="Kasson M."/>
        </authorList>
    </citation>
    <scope>NUCLEOTIDE SEQUENCE [LARGE SCALE GENOMIC DNA]</scope>
    <source>
        <strain evidence="2 3">NRRL62584</strain>
    </source>
</reference>
<feature type="compositionally biased region" description="Basic and acidic residues" evidence="1">
    <location>
        <begin position="124"/>
        <end position="140"/>
    </location>
</feature>
<feature type="compositionally biased region" description="Polar residues" evidence="1">
    <location>
        <begin position="1"/>
        <end position="16"/>
    </location>
</feature>
<dbReference type="STRING" id="1325734.A0A428PI03"/>
<comment type="caution">
    <text evidence="2">The sequence shown here is derived from an EMBL/GenBank/DDBJ whole genome shotgun (WGS) entry which is preliminary data.</text>
</comment>
<feature type="compositionally biased region" description="Acidic residues" evidence="1">
    <location>
        <begin position="63"/>
        <end position="72"/>
    </location>
</feature>
<feature type="compositionally biased region" description="Basic residues" evidence="1">
    <location>
        <begin position="34"/>
        <end position="49"/>
    </location>
</feature>
<gene>
    <name evidence="2" type="ORF">CEP54_010805</name>
</gene>
<feature type="region of interest" description="Disordered" evidence="1">
    <location>
        <begin position="534"/>
        <end position="611"/>
    </location>
</feature>
<accession>A0A428PI03</accession>
<keyword evidence="3" id="KW-1185">Reference proteome</keyword>
<evidence type="ECO:0000256" key="1">
    <source>
        <dbReference type="SAM" id="MobiDB-lite"/>
    </source>
</evidence>
<name>A0A428PI03_9HYPO</name>
<dbReference type="Proteomes" id="UP000288168">
    <property type="component" value="Unassembled WGS sequence"/>
</dbReference>
<feature type="compositionally biased region" description="Polar residues" evidence="1">
    <location>
        <begin position="79"/>
        <end position="95"/>
    </location>
</feature>
<proteinExistence type="predicted"/>
<evidence type="ECO:0000313" key="3">
    <source>
        <dbReference type="Proteomes" id="UP000288168"/>
    </source>
</evidence>
<feature type="compositionally biased region" description="Basic and acidic residues" evidence="1">
    <location>
        <begin position="171"/>
        <end position="198"/>
    </location>
</feature>
<sequence>MPDSSGIQESQAQRQTDGPVECDEQMGSGQSRSQGRRRRRRRGGRRGRPRASAETTPPQADSVQEDDEDDQAQPENAPSDDTSPVSGTPSSSQVKTAEDQVPSLQGDLSHSPAKPEAAGGQGGEKNESWRQPEGEKDITKFRFPVKGDGSLLRKRDLNVADSGTGVRGRRRPQDSSRDPSEMALDQEDKIADSHDDNGHAPPINSQPKRPNEDLSRWQPTTSLERSAWKQLNKDWHRSMREAEVYYNKDQRGASKDWYESPGHPGCYNPIFDDTWTTSDEFNLRSRECGFVSINALDHLDADNTQELCTLFDTSLRLFQTDPLTIFSIQNLEFDKQGSVLVIQDGVSASSPVWPSDFSRKLSVIMAHPMWKGTKPYSFMLFAIKWVVICRTDDRHPFPQSDIDMLRYAYIILDPSARDKPFGIRHQEHQRDILKRGGWQTPEAELLSAIWRMTGASSRLTHAATDPYLVSAADLTILTDALDSLGQGGMMISCETHYQIFLGAQTGPAYPSGIAELKTLYTNCWFSVQRVKARRQRQGNSPNEDGALQDDPLPRHGLGDEQDEEGTQTGLSVDDGTTPKIHPLSSLIDSADTDTKDTDSAPSKRLPSDSAEIVRRSKRFKTRIDYTLPWN</sequence>
<dbReference type="EMBL" id="NKCI01000132">
    <property type="protein sequence ID" value="RSL52681.1"/>
    <property type="molecule type" value="Genomic_DNA"/>
</dbReference>
<organism evidence="2 3">
    <name type="scientific">Fusarium duplospermum</name>
    <dbReference type="NCBI Taxonomy" id="1325734"/>
    <lineage>
        <taxon>Eukaryota</taxon>
        <taxon>Fungi</taxon>
        <taxon>Dikarya</taxon>
        <taxon>Ascomycota</taxon>
        <taxon>Pezizomycotina</taxon>
        <taxon>Sordariomycetes</taxon>
        <taxon>Hypocreomycetidae</taxon>
        <taxon>Hypocreales</taxon>
        <taxon>Nectriaceae</taxon>
        <taxon>Fusarium</taxon>
        <taxon>Fusarium solani species complex</taxon>
    </lineage>
</organism>
<dbReference type="AlphaFoldDB" id="A0A428PI03"/>
<dbReference type="OrthoDB" id="5105828at2759"/>
<feature type="region of interest" description="Disordered" evidence="1">
    <location>
        <begin position="1"/>
        <end position="223"/>
    </location>
</feature>
<evidence type="ECO:0000313" key="2">
    <source>
        <dbReference type="EMBL" id="RSL52681.1"/>
    </source>
</evidence>